<reference key="1">
    <citation type="journal article" date="2007" name="Nature">
        <title>The medaka draft genome and insights into vertebrate genome evolution.</title>
        <authorList>
            <person name="Kasahara M."/>
            <person name="Naruse K."/>
            <person name="Sasaki S."/>
            <person name="Nakatani Y."/>
            <person name="Qu W."/>
            <person name="Ahsan B."/>
            <person name="Yamada T."/>
            <person name="Nagayasu Y."/>
            <person name="Doi K."/>
            <person name="Kasai Y."/>
            <person name="Jindo T."/>
            <person name="Kobayashi D."/>
            <person name="Shimada A."/>
            <person name="Toyoda A."/>
            <person name="Kuroki Y."/>
            <person name="Fujiyama A."/>
            <person name="Sasaki T."/>
            <person name="Shimizu A."/>
            <person name="Asakawa S."/>
            <person name="Shimizu N."/>
            <person name="Hashimoto S."/>
            <person name="Yang J."/>
            <person name="Lee Y."/>
            <person name="Matsushima K."/>
            <person name="Sugano S."/>
            <person name="Sakaizumi M."/>
            <person name="Narita T."/>
            <person name="Ohishi K."/>
            <person name="Haga S."/>
            <person name="Ohta F."/>
            <person name="Nomoto H."/>
            <person name="Nogata K."/>
            <person name="Morishita T."/>
            <person name="Endo T."/>
            <person name="Shin-I T."/>
            <person name="Takeda H."/>
            <person name="Morishita S."/>
            <person name="Kohara Y."/>
        </authorList>
    </citation>
    <scope>NUCLEOTIDE SEQUENCE [LARGE SCALE GENOMIC DNA]</scope>
    <source>
        <strain>Hd-rR</strain>
    </source>
</reference>
<dbReference type="PANTHER" id="PTHR23227">
    <property type="entry name" value="BUCENTAUR RELATED"/>
    <property type="match status" value="1"/>
</dbReference>
<reference evidence="4 5" key="2">
    <citation type="submission" date="2017-04" db="EMBL/GenBank/DDBJ databases">
        <title>CpG methylation of centromeres and impact of large insertions on vertebrate speciation.</title>
        <authorList>
            <person name="Ichikawa K."/>
            <person name="Yoshimura J."/>
            <person name="Morishita S."/>
        </authorList>
    </citation>
    <scope>NUCLEOTIDE SEQUENCE</scope>
    <source>
        <strain evidence="4 5">HNI</strain>
    </source>
</reference>
<name>A0A3P9KP93_ORYLA</name>
<feature type="coiled-coil region" evidence="1">
    <location>
        <begin position="351"/>
        <end position="379"/>
    </location>
</feature>
<evidence type="ECO:0000313" key="5">
    <source>
        <dbReference type="Proteomes" id="UP000265180"/>
    </source>
</evidence>
<feature type="compositionally biased region" description="Polar residues" evidence="2">
    <location>
        <begin position="1"/>
        <end position="15"/>
    </location>
</feature>
<dbReference type="CDD" id="cd09076">
    <property type="entry name" value="L1-EN"/>
    <property type="match status" value="1"/>
</dbReference>
<sequence>MVHTHNMNTLNTQRPSVPGSRKAEGAKNPRVSRVQLNVCTYNVRTLKDPEKEEELEQELTGFKWDIIGLSETRKKGEQLKQLQSGHVLYTKGEDESVGGVGFLVNKNIKDRVIEYEGEGSRVTSLTLKVNSKYQLQVIQVYAPTSSHSDEEVEELYEEIGKSMEKNKSQYKIVMGDFNAKVGQHHQSDGATVGKFGLGERNERGTRLVQFAKSKGLKIGNTFYRKRKIRKWTWISPNGETRNEIDYILANKNMIQNVNVIKRVNIGSDHRMVRSKIKMNTRLERMKMMRPKGVKVNINTLKQKENEFQLKLQNRFEALQEEESLEEMALNITKTIKDCAMETAGKEERRGEEKLKQETKELLKERRAMAKKDLNDQDRREYNKLCQTIRKRLREDLREHNTRRVKEAIESGKGLKRAKEKEGYKVLISALKEQDGTVITNRERILERCAEFYETLYKDAAQNIRKDKTEDVPSILDSEIEHAIKGMK</sequence>
<evidence type="ECO:0000259" key="3">
    <source>
        <dbReference type="Pfam" id="PF14529"/>
    </source>
</evidence>
<protein>
    <recommendedName>
        <fullName evidence="3">Endonuclease/exonuclease/phosphatase domain-containing protein</fullName>
    </recommendedName>
</protein>
<dbReference type="Proteomes" id="UP000265180">
    <property type="component" value="Chromosome 20"/>
</dbReference>
<dbReference type="Pfam" id="PF14529">
    <property type="entry name" value="Exo_endo_phos_2"/>
    <property type="match status" value="1"/>
</dbReference>
<dbReference type="AlphaFoldDB" id="A0A3P9KP93"/>
<feature type="region of interest" description="Disordered" evidence="2">
    <location>
        <begin position="1"/>
        <end position="29"/>
    </location>
</feature>
<organism evidence="4 5">
    <name type="scientific">Oryzias latipes</name>
    <name type="common">Japanese rice fish</name>
    <name type="synonym">Japanese killifish</name>
    <dbReference type="NCBI Taxonomy" id="8090"/>
    <lineage>
        <taxon>Eukaryota</taxon>
        <taxon>Metazoa</taxon>
        <taxon>Chordata</taxon>
        <taxon>Craniata</taxon>
        <taxon>Vertebrata</taxon>
        <taxon>Euteleostomi</taxon>
        <taxon>Actinopterygii</taxon>
        <taxon>Neopterygii</taxon>
        <taxon>Teleostei</taxon>
        <taxon>Neoteleostei</taxon>
        <taxon>Acanthomorphata</taxon>
        <taxon>Ovalentaria</taxon>
        <taxon>Atherinomorphae</taxon>
        <taxon>Beloniformes</taxon>
        <taxon>Adrianichthyidae</taxon>
        <taxon>Oryziinae</taxon>
        <taxon>Oryzias</taxon>
    </lineage>
</organism>
<dbReference type="InterPro" id="IPR005135">
    <property type="entry name" value="Endo/exonuclease/phosphatase"/>
</dbReference>
<dbReference type="InterPro" id="IPR036691">
    <property type="entry name" value="Endo/exonu/phosph_ase_sf"/>
</dbReference>
<dbReference type="InterPro" id="IPR027124">
    <property type="entry name" value="Swc5/CFDP1/2"/>
</dbReference>
<keyword evidence="1" id="KW-0175">Coiled coil</keyword>
<dbReference type="Ensembl" id="ENSORLT00020016793.1">
    <property type="protein sequence ID" value="ENSORLP00020010197.1"/>
    <property type="gene ID" value="ENSORLG00020011095.1"/>
</dbReference>
<proteinExistence type="predicted"/>
<dbReference type="Gene3D" id="3.60.10.10">
    <property type="entry name" value="Endonuclease/exonuclease/phosphatase"/>
    <property type="match status" value="1"/>
</dbReference>
<reference evidence="4" key="3">
    <citation type="submission" date="2025-08" db="UniProtKB">
        <authorList>
            <consortium name="Ensembl"/>
        </authorList>
    </citation>
    <scope>IDENTIFICATION</scope>
    <source>
        <strain evidence="4">HNI</strain>
    </source>
</reference>
<evidence type="ECO:0000256" key="1">
    <source>
        <dbReference type="SAM" id="Coils"/>
    </source>
</evidence>
<feature type="domain" description="Endonuclease/exonuclease/phosphatase" evidence="3">
    <location>
        <begin position="136"/>
        <end position="272"/>
    </location>
</feature>
<evidence type="ECO:0000313" key="4">
    <source>
        <dbReference type="Ensembl" id="ENSORLP00020010197.1"/>
    </source>
</evidence>
<dbReference type="PANTHER" id="PTHR23227:SF67">
    <property type="entry name" value="CRANIOFACIAL DEVELOPMENT PROTEIN 2-LIKE"/>
    <property type="match status" value="1"/>
</dbReference>
<evidence type="ECO:0000256" key="2">
    <source>
        <dbReference type="SAM" id="MobiDB-lite"/>
    </source>
</evidence>
<dbReference type="GO" id="GO:0003824">
    <property type="term" value="F:catalytic activity"/>
    <property type="evidence" value="ECO:0007669"/>
    <property type="project" value="InterPro"/>
</dbReference>
<dbReference type="SUPFAM" id="SSF56219">
    <property type="entry name" value="DNase I-like"/>
    <property type="match status" value="1"/>
</dbReference>
<accession>A0A3P9KP93</accession>
<reference evidence="4" key="4">
    <citation type="submission" date="2025-09" db="UniProtKB">
        <authorList>
            <consortium name="Ensembl"/>
        </authorList>
    </citation>
    <scope>IDENTIFICATION</scope>
    <source>
        <strain evidence="4">HNI</strain>
    </source>
</reference>